<dbReference type="RefSeq" id="WP_307634593.1">
    <property type="nucleotide sequence ID" value="NZ_JAUSQL010000001.1"/>
</dbReference>
<proteinExistence type="predicted"/>
<evidence type="ECO:0000259" key="1">
    <source>
        <dbReference type="Pfam" id="PF00561"/>
    </source>
</evidence>
<gene>
    <name evidence="2" type="ORF">J2S45_000761</name>
</gene>
<dbReference type="InterPro" id="IPR000073">
    <property type="entry name" value="AB_hydrolase_1"/>
</dbReference>
<keyword evidence="3" id="KW-1185">Reference proteome</keyword>
<feature type="domain" description="AB hydrolase-1" evidence="1">
    <location>
        <begin position="15"/>
        <end position="163"/>
    </location>
</feature>
<evidence type="ECO:0000313" key="3">
    <source>
        <dbReference type="Proteomes" id="UP001230145"/>
    </source>
</evidence>
<evidence type="ECO:0000313" key="2">
    <source>
        <dbReference type="EMBL" id="MDP9832082.1"/>
    </source>
</evidence>
<dbReference type="InterPro" id="IPR050266">
    <property type="entry name" value="AB_hydrolase_sf"/>
</dbReference>
<name>A0ABT9PHX1_9ACTO</name>
<dbReference type="EMBL" id="JAUSQL010000001">
    <property type="protein sequence ID" value="MDP9832082.1"/>
    <property type="molecule type" value="Genomic_DNA"/>
</dbReference>
<accession>A0ABT9PHX1</accession>
<sequence>MLSYYAAGDPDAPMVALVHGVCDSGVAWVDLINRLADRYLVIAFDSLGHGTSRRLTDEELRQPGEASAHQLERAIEHLRTLYGKTPIVIAHSMGAAISSYLSVSRPDLIRGLFLEDPAWLNEEQAAGYVERAPEQVATSAHLWRRDAAGTVAGNVDQRPGWDAASHYGWAFGKALVDPRLLATGIVSFSPPWRDIARAITVPTLVVTSDTQEVLVGTQGVKAIAELANPRIETAVIGGTGHGVRLSKPEEYQRVLEEWLTQFGTTARG</sequence>
<dbReference type="Gene3D" id="3.40.50.1820">
    <property type="entry name" value="alpha/beta hydrolase"/>
    <property type="match status" value="1"/>
</dbReference>
<dbReference type="InterPro" id="IPR029058">
    <property type="entry name" value="AB_hydrolase_fold"/>
</dbReference>
<dbReference type="SUPFAM" id="SSF53474">
    <property type="entry name" value="alpha/beta-Hydrolases"/>
    <property type="match status" value="1"/>
</dbReference>
<dbReference type="PANTHER" id="PTHR43798">
    <property type="entry name" value="MONOACYLGLYCEROL LIPASE"/>
    <property type="match status" value="1"/>
</dbReference>
<dbReference type="Pfam" id="PF00561">
    <property type="entry name" value="Abhydrolase_1"/>
    <property type="match status" value="1"/>
</dbReference>
<organism evidence="2 3">
    <name type="scientific">Trueperella abortisuis</name>
    <dbReference type="NCBI Taxonomy" id="445930"/>
    <lineage>
        <taxon>Bacteria</taxon>
        <taxon>Bacillati</taxon>
        <taxon>Actinomycetota</taxon>
        <taxon>Actinomycetes</taxon>
        <taxon>Actinomycetales</taxon>
        <taxon>Actinomycetaceae</taxon>
        <taxon>Trueperella</taxon>
    </lineage>
</organism>
<reference evidence="2 3" key="1">
    <citation type="submission" date="2023-07" db="EMBL/GenBank/DDBJ databases">
        <title>Sequencing the genomes of 1000 actinobacteria strains.</title>
        <authorList>
            <person name="Klenk H.-P."/>
        </authorList>
    </citation>
    <scope>NUCLEOTIDE SEQUENCE [LARGE SCALE GENOMIC DNA]</scope>
    <source>
        <strain evidence="2 3">DSM 19515</strain>
    </source>
</reference>
<comment type="caution">
    <text evidence="2">The sequence shown here is derived from an EMBL/GenBank/DDBJ whole genome shotgun (WGS) entry which is preliminary data.</text>
</comment>
<dbReference type="PANTHER" id="PTHR43798:SF33">
    <property type="entry name" value="HYDROLASE, PUTATIVE (AFU_ORTHOLOGUE AFUA_2G14860)-RELATED"/>
    <property type="match status" value="1"/>
</dbReference>
<protein>
    <submittedName>
        <fullName evidence="2">Pimeloyl-ACP methyl ester carboxylesterase</fullName>
    </submittedName>
</protein>
<dbReference type="Proteomes" id="UP001230145">
    <property type="component" value="Unassembled WGS sequence"/>
</dbReference>